<sequence>ETPSWNRTFHFDNHGLNLTLEVTDKPSHWILNYIFGILAHEKLGYQNITFVEHTWDEPASSFHRLECGDSSRCTHLPQVHVNLEVWLPLGSSASFWSPSSKVTDHGPLGPVSRWALLTSSDFIHRLRSANVVSSRECLPDAFIPFRCV</sequence>
<evidence type="ECO:0000313" key="1">
    <source>
        <dbReference type="EMBL" id="KAA3673815.1"/>
    </source>
</evidence>
<reference evidence="1 2" key="1">
    <citation type="journal article" date="2019" name="Gigascience">
        <title>Whole-genome sequence of the oriental lung fluke Paragonimus westermani.</title>
        <authorList>
            <person name="Oey H."/>
            <person name="Zakrzewski M."/>
            <person name="Narain K."/>
            <person name="Devi K.R."/>
            <person name="Agatsuma T."/>
            <person name="Nawaratna S."/>
            <person name="Gobert G.N."/>
            <person name="Jones M.K."/>
            <person name="Ragan M.A."/>
            <person name="McManus D.P."/>
            <person name="Krause L."/>
        </authorList>
    </citation>
    <scope>NUCLEOTIDE SEQUENCE [LARGE SCALE GENOMIC DNA]</scope>
    <source>
        <strain evidence="1 2">IND2009</strain>
    </source>
</reference>
<gene>
    <name evidence="1" type="ORF">DEA37_0014464</name>
</gene>
<name>A0A5J4NEA4_9TREM</name>
<dbReference type="Proteomes" id="UP000324629">
    <property type="component" value="Unassembled WGS sequence"/>
</dbReference>
<keyword evidence="2" id="KW-1185">Reference proteome</keyword>
<protein>
    <submittedName>
        <fullName evidence="1">Uncharacterized protein</fullName>
    </submittedName>
</protein>
<evidence type="ECO:0000313" key="2">
    <source>
        <dbReference type="Proteomes" id="UP000324629"/>
    </source>
</evidence>
<dbReference type="EMBL" id="QNGE01003622">
    <property type="protein sequence ID" value="KAA3673815.1"/>
    <property type="molecule type" value="Genomic_DNA"/>
</dbReference>
<dbReference type="AlphaFoldDB" id="A0A5J4NEA4"/>
<comment type="caution">
    <text evidence="1">The sequence shown here is derived from an EMBL/GenBank/DDBJ whole genome shotgun (WGS) entry which is preliminary data.</text>
</comment>
<feature type="non-terminal residue" evidence="1">
    <location>
        <position position="1"/>
    </location>
</feature>
<organism evidence="1 2">
    <name type="scientific">Paragonimus westermani</name>
    <dbReference type="NCBI Taxonomy" id="34504"/>
    <lineage>
        <taxon>Eukaryota</taxon>
        <taxon>Metazoa</taxon>
        <taxon>Spiralia</taxon>
        <taxon>Lophotrochozoa</taxon>
        <taxon>Platyhelminthes</taxon>
        <taxon>Trematoda</taxon>
        <taxon>Digenea</taxon>
        <taxon>Plagiorchiida</taxon>
        <taxon>Troglotremata</taxon>
        <taxon>Troglotrematidae</taxon>
        <taxon>Paragonimus</taxon>
    </lineage>
</organism>
<accession>A0A5J4NEA4</accession>
<proteinExistence type="predicted"/>